<accession>A0A0C9V5H0</accession>
<keyword evidence="2" id="KW-1185">Reference proteome</keyword>
<organism evidence="1 2">
    <name type="scientific">Sphaerobolus stellatus (strain SS14)</name>
    <dbReference type="NCBI Taxonomy" id="990650"/>
    <lineage>
        <taxon>Eukaryota</taxon>
        <taxon>Fungi</taxon>
        <taxon>Dikarya</taxon>
        <taxon>Basidiomycota</taxon>
        <taxon>Agaricomycotina</taxon>
        <taxon>Agaricomycetes</taxon>
        <taxon>Phallomycetidae</taxon>
        <taxon>Geastrales</taxon>
        <taxon>Sphaerobolaceae</taxon>
        <taxon>Sphaerobolus</taxon>
    </lineage>
</organism>
<protein>
    <submittedName>
        <fullName evidence="1">Uncharacterized protein</fullName>
    </submittedName>
</protein>
<dbReference type="AlphaFoldDB" id="A0A0C9V5H0"/>
<gene>
    <name evidence="1" type="ORF">M422DRAFT_254852</name>
</gene>
<evidence type="ECO:0000313" key="2">
    <source>
        <dbReference type="Proteomes" id="UP000054279"/>
    </source>
</evidence>
<name>A0A0C9V5H0_SPHS4</name>
<dbReference type="Proteomes" id="UP000054279">
    <property type="component" value="Unassembled WGS sequence"/>
</dbReference>
<dbReference type="EMBL" id="KN837132">
    <property type="protein sequence ID" value="KIJ42159.1"/>
    <property type="molecule type" value="Genomic_DNA"/>
</dbReference>
<dbReference type="HOGENOM" id="CLU_1887101_0_0_1"/>
<sequence>MDLDPSLQDCKAATGLSSEKQMEIDTYQVKDRMKARCQEGNKTQSIYDRYVKAYKKWWDRDQFLRKNQNPNHEVIPAFPILAYKVTLFLDHEMSHPQYKWGSSDEFKEGTTVGKGVIKLAVSALESHRRANKHQY</sequence>
<dbReference type="OrthoDB" id="3257564at2759"/>
<reference evidence="1 2" key="1">
    <citation type="submission" date="2014-06" db="EMBL/GenBank/DDBJ databases">
        <title>Evolutionary Origins and Diversification of the Mycorrhizal Mutualists.</title>
        <authorList>
            <consortium name="DOE Joint Genome Institute"/>
            <consortium name="Mycorrhizal Genomics Consortium"/>
            <person name="Kohler A."/>
            <person name="Kuo A."/>
            <person name="Nagy L.G."/>
            <person name="Floudas D."/>
            <person name="Copeland A."/>
            <person name="Barry K.W."/>
            <person name="Cichocki N."/>
            <person name="Veneault-Fourrey C."/>
            <person name="LaButti K."/>
            <person name="Lindquist E.A."/>
            <person name="Lipzen A."/>
            <person name="Lundell T."/>
            <person name="Morin E."/>
            <person name="Murat C."/>
            <person name="Riley R."/>
            <person name="Ohm R."/>
            <person name="Sun H."/>
            <person name="Tunlid A."/>
            <person name="Henrissat B."/>
            <person name="Grigoriev I.V."/>
            <person name="Hibbett D.S."/>
            <person name="Martin F."/>
        </authorList>
    </citation>
    <scope>NUCLEOTIDE SEQUENCE [LARGE SCALE GENOMIC DNA]</scope>
    <source>
        <strain evidence="1 2">SS14</strain>
    </source>
</reference>
<evidence type="ECO:0000313" key="1">
    <source>
        <dbReference type="EMBL" id="KIJ42159.1"/>
    </source>
</evidence>
<proteinExistence type="predicted"/>